<dbReference type="SMART" id="SM00388">
    <property type="entry name" value="HisKA"/>
    <property type="match status" value="1"/>
</dbReference>
<dbReference type="Pfam" id="PF13176">
    <property type="entry name" value="TPR_7"/>
    <property type="match status" value="1"/>
</dbReference>
<dbReference type="InterPro" id="IPR036097">
    <property type="entry name" value="HisK_dim/P_sf"/>
</dbReference>
<dbReference type="InterPro" id="IPR019734">
    <property type="entry name" value="TPR_rpt"/>
</dbReference>
<organism evidence="9 10">
    <name type="scientific">Chitinophaga defluvii</name>
    <dbReference type="NCBI Taxonomy" id="3163343"/>
    <lineage>
        <taxon>Bacteria</taxon>
        <taxon>Pseudomonadati</taxon>
        <taxon>Bacteroidota</taxon>
        <taxon>Chitinophagia</taxon>
        <taxon>Chitinophagales</taxon>
        <taxon>Chitinophagaceae</taxon>
        <taxon>Chitinophaga</taxon>
    </lineage>
</organism>
<dbReference type="Pfam" id="PF02518">
    <property type="entry name" value="HATPase_c"/>
    <property type="match status" value="1"/>
</dbReference>
<dbReference type="InterPro" id="IPR011990">
    <property type="entry name" value="TPR-like_helical_dom_sf"/>
</dbReference>
<protein>
    <recommendedName>
        <fullName evidence="2">histidine kinase</fullName>
        <ecNumber evidence="2">2.7.13.3</ecNumber>
    </recommendedName>
</protein>
<accession>A0ABV2T182</accession>
<gene>
    <name evidence="9" type="ORF">ABR189_05325</name>
</gene>
<dbReference type="InterPro" id="IPR004358">
    <property type="entry name" value="Sig_transdc_His_kin-like_C"/>
</dbReference>
<keyword evidence="6" id="KW-0902">Two-component regulatory system</keyword>
<evidence type="ECO:0000256" key="2">
    <source>
        <dbReference type="ARBA" id="ARBA00012438"/>
    </source>
</evidence>
<feature type="transmembrane region" description="Helical" evidence="7">
    <location>
        <begin position="396"/>
        <end position="417"/>
    </location>
</feature>
<dbReference type="Proteomes" id="UP001549749">
    <property type="component" value="Unassembled WGS sequence"/>
</dbReference>
<dbReference type="InterPro" id="IPR005467">
    <property type="entry name" value="His_kinase_dom"/>
</dbReference>
<keyword evidence="3" id="KW-0597">Phosphoprotein</keyword>
<dbReference type="Gene3D" id="1.25.40.10">
    <property type="entry name" value="Tetratricopeptide repeat domain"/>
    <property type="match status" value="1"/>
</dbReference>
<dbReference type="Gene3D" id="3.30.565.10">
    <property type="entry name" value="Histidine kinase-like ATPase, C-terminal domain"/>
    <property type="match status" value="1"/>
</dbReference>
<dbReference type="SMART" id="SM00387">
    <property type="entry name" value="HATPase_c"/>
    <property type="match status" value="1"/>
</dbReference>
<dbReference type="InterPro" id="IPR036890">
    <property type="entry name" value="HATPase_C_sf"/>
</dbReference>
<dbReference type="Pfam" id="PF00512">
    <property type="entry name" value="HisKA"/>
    <property type="match status" value="1"/>
</dbReference>
<dbReference type="InterPro" id="IPR003661">
    <property type="entry name" value="HisK_dim/P_dom"/>
</dbReference>
<reference evidence="9 10" key="1">
    <citation type="submission" date="2024-06" db="EMBL/GenBank/DDBJ databases">
        <title>Chitinophaga defluvii sp. nov., isolated from municipal sewage.</title>
        <authorList>
            <person name="Zhang L."/>
        </authorList>
    </citation>
    <scope>NUCLEOTIDE SEQUENCE [LARGE SCALE GENOMIC DNA]</scope>
    <source>
        <strain evidence="9 10">H8</strain>
    </source>
</reference>
<name>A0ABV2T182_9BACT</name>
<keyword evidence="7" id="KW-1133">Transmembrane helix</keyword>
<dbReference type="GO" id="GO:0016301">
    <property type="term" value="F:kinase activity"/>
    <property type="evidence" value="ECO:0007669"/>
    <property type="project" value="UniProtKB-KW"/>
</dbReference>
<comment type="caution">
    <text evidence="9">The sequence shown here is derived from an EMBL/GenBank/DDBJ whole genome shotgun (WGS) entry which is preliminary data.</text>
</comment>
<dbReference type="RefSeq" id="WP_354659415.1">
    <property type="nucleotide sequence ID" value="NZ_JBEXAC010000001.1"/>
</dbReference>
<evidence type="ECO:0000256" key="1">
    <source>
        <dbReference type="ARBA" id="ARBA00000085"/>
    </source>
</evidence>
<keyword evidence="10" id="KW-1185">Reference proteome</keyword>
<dbReference type="PRINTS" id="PR00344">
    <property type="entry name" value="BCTRLSENSOR"/>
</dbReference>
<dbReference type="SUPFAM" id="SSF47384">
    <property type="entry name" value="Homodimeric domain of signal transducing histidine kinase"/>
    <property type="match status" value="1"/>
</dbReference>
<evidence type="ECO:0000256" key="6">
    <source>
        <dbReference type="ARBA" id="ARBA00023012"/>
    </source>
</evidence>
<dbReference type="Gene3D" id="1.10.287.130">
    <property type="match status" value="1"/>
</dbReference>
<evidence type="ECO:0000259" key="8">
    <source>
        <dbReference type="PROSITE" id="PS50109"/>
    </source>
</evidence>
<sequence length="675" mass="77319">MCSCILLVSACNVSHQQVPDHSAHFEPLLNGLEIYTSDQYGEAFRLLDSIYAAFPNPSPLDLSKKYYFKLDHYWLALKEPKMGNVYIDSILHVLADFRDDPACAKMYGLALLCRGDIFRDELKFSEAIAQYFEGRKYIQQSEDTCMFYEFDGRIAMVYYRQKKFTNALPYFQEAFESLYACTKDTFYRFHYQQGLLDNMGLCYRELNRHDSALFYYDSALHYIQQFEPVFKGMPERERNIQVSKAVIYGNMGEAYWKTGDTARAERLYKASIAINLQKGNEVWDGQGTIIRLVSMLLSQKRYDKVPAWLDQLKSSIDSLPNAGNMLGWLRLQSQYHEEQQQPLLALNYLRSYFRMKDSLDNANNPLSSINTQQQFDFLANDYELKLLKKENEVKNAYLIVSGLFLVMAIGIMLQVWYNAKAKSAHAAKLQLMNGTISKQNEILEESLSSLEQSHQNNTKMMKIVAHDLRNPIGAIIPLSDFLRDSGEISEHENLGFLTLIRESASHSLQLIQEMMQLDISSDICREQGALHTVMQYCISLLEQQAGEKEQRIIANLQPVVMAFDREKMWRVFSNLITNAIKFSPLGGVIRVSMESNGLLVWIVVQDNGIGIPEALQEKLFTLSETARRTGTSGEQSFGLGLFICKQIVEAHSGRIWAESKEGEGTTFRIEMPVFA</sequence>
<dbReference type="SUPFAM" id="SSF55874">
    <property type="entry name" value="ATPase domain of HSP90 chaperone/DNA topoisomerase II/histidine kinase"/>
    <property type="match status" value="1"/>
</dbReference>
<dbReference type="EC" id="2.7.13.3" evidence="2"/>
<keyword evidence="4" id="KW-0808">Transferase</keyword>
<evidence type="ECO:0000256" key="5">
    <source>
        <dbReference type="ARBA" id="ARBA00022777"/>
    </source>
</evidence>
<dbReference type="SMART" id="SM00028">
    <property type="entry name" value="TPR"/>
    <property type="match status" value="4"/>
</dbReference>
<dbReference type="PANTHER" id="PTHR43711:SF1">
    <property type="entry name" value="HISTIDINE KINASE 1"/>
    <property type="match status" value="1"/>
</dbReference>
<keyword evidence="7" id="KW-0812">Transmembrane</keyword>
<dbReference type="SUPFAM" id="SSF48452">
    <property type="entry name" value="TPR-like"/>
    <property type="match status" value="1"/>
</dbReference>
<dbReference type="PANTHER" id="PTHR43711">
    <property type="entry name" value="TWO-COMPONENT HISTIDINE KINASE"/>
    <property type="match status" value="1"/>
</dbReference>
<evidence type="ECO:0000256" key="3">
    <source>
        <dbReference type="ARBA" id="ARBA00022553"/>
    </source>
</evidence>
<dbReference type="InterPro" id="IPR003594">
    <property type="entry name" value="HATPase_dom"/>
</dbReference>
<dbReference type="PROSITE" id="PS50109">
    <property type="entry name" value="HIS_KIN"/>
    <property type="match status" value="1"/>
</dbReference>
<evidence type="ECO:0000256" key="4">
    <source>
        <dbReference type="ARBA" id="ARBA00022679"/>
    </source>
</evidence>
<dbReference type="CDD" id="cd00082">
    <property type="entry name" value="HisKA"/>
    <property type="match status" value="1"/>
</dbReference>
<feature type="domain" description="Histidine kinase" evidence="8">
    <location>
        <begin position="463"/>
        <end position="675"/>
    </location>
</feature>
<evidence type="ECO:0000256" key="7">
    <source>
        <dbReference type="SAM" id="Phobius"/>
    </source>
</evidence>
<evidence type="ECO:0000313" key="9">
    <source>
        <dbReference type="EMBL" id="MET6996774.1"/>
    </source>
</evidence>
<dbReference type="EMBL" id="JBEXAC010000001">
    <property type="protein sequence ID" value="MET6996774.1"/>
    <property type="molecule type" value="Genomic_DNA"/>
</dbReference>
<dbReference type="InterPro" id="IPR050736">
    <property type="entry name" value="Sensor_HK_Regulatory"/>
</dbReference>
<keyword evidence="7" id="KW-0472">Membrane</keyword>
<evidence type="ECO:0000313" key="10">
    <source>
        <dbReference type="Proteomes" id="UP001549749"/>
    </source>
</evidence>
<comment type="catalytic activity">
    <reaction evidence="1">
        <text>ATP + protein L-histidine = ADP + protein N-phospho-L-histidine.</text>
        <dbReference type="EC" id="2.7.13.3"/>
    </reaction>
</comment>
<keyword evidence="5 9" id="KW-0418">Kinase</keyword>
<proteinExistence type="predicted"/>
<dbReference type="CDD" id="cd00075">
    <property type="entry name" value="HATPase"/>
    <property type="match status" value="1"/>
</dbReference>